<comment type="caution">
    <text evidence="1">The sequence shown here is derived from an EMBL/GenBank/DDBJ whole genome shotgun (WGS) entry which is preliminary data.</text>
</comment>
<organism evidence="1 2">
    <name type="scientific">Elysia crispata</name>
    <name type="common">lettuce slug</name>
    <dbReference type="NCBI Taxonomy" id="231223"/>
    <lineage>
        <taxon>Eukaryota</taxon>
        <taxon>Metazoa</taxon>
        <taxon>Spiralia</taxon>
        <taxon>Lophotrochozoa</taxon>
        <taxon>Mollusca</taxon>
        <taxon>Gastropoda</taxon>
        <taxon>Heterobranchia</taxon>
        <taxon>Euthyneura</taxon>
        <taxon>Panpulmonata</taxon>
        <taxon>Sacoglossa</taxon>
        <taxon>Placobranchoidea</taxon>
        <taxon>Plakobranchidae</taxon>
        <taxon>Elysia</taxon>
    </lineage>
</organism>
<evidence type="ECO:0000313" key="1">
    <source>
        <dbReference type="EMBL" id="KAK3731275.1"/>
    </source>
</evidence>
<protein>
    <submittedName>
        <fullName evidence="1">Uncharacterized protein</fullName>
    </submittedName>
</protein>
<keyword evidence="2" id="KW-1185">Reference proteome</keyword>
<dbReference type="AlphaFoldDB" id="A0AAE0Y4G6"/>
<reference evidence="1" key="1">
    <citation type="journal article" date="2023" name="G3 (Bethesda)">
        <title>A reference genome for the long-term kleptoplast-retaining sea slug Elysia crispata morphotype clarki.</title>
        <authorList>
            <person name="Eastman K.E."/>
            <person name="Pendleton A.L."/>
            <person name="Shaikh M.A."/>
            <person name="Suttiyut T."/>
            <person name="Ogas R."/>
            <person name="Tomko P."/>
            <person name="Gavelis G."/>
            <person name="Widhalm J.R."/>
            <person name="Wisecaver J.H."/>
        </authorList>
    </citation>
    <scope>NUCLEOTIDE SEQUENCE</scope>
    <source>
        <strain evidence="1">ECLA1</strain>
    </source>
</reference>
<dbReference type="Proteomes" id="UP001283361">
    <property type="component" value="Unassembled WGS sequence"/>
</dbReference>
<accession>A0AAE0Y4G6</accession>
<proteinExistence type="predicted"/>
<evidence type="ECO:0000313" key="2">
    <source>
        <dbReference type="Proteomes" id="UP001283361"/>
    </source>
</evidence>
<name>A0AAE0Y4G6_9GAST</name>
<dbReference type="EMBL" id="JAWDGP010007018">
    <property type="protein sequence ID" value="KAK3731275.1"/>
    <property type="molecule type" value="Genomic_DNA"/>
</dbReference>
<sequence>MLSRTKISKSGFMSRRNIWRIGGSGLHIGSNTTHGDWDHFLLNKGQAILGTLQPEDRDVMKDLTAAIDVRANTFFALTLGLG</sequence>
<gene>
    <name evidence="1" type="ORF">RRG08_025817</name>
</gene>